<protein>
    <submittedName>
        <fullName evidence="3">Putative anti-sigma-YlaC factor YlaD</fullName>
    </submittedName>
</protein>
<dbReference type="EMBL" id="SHKL01000001">
    <property type="protein sequence ID" value="RZT84446.1"/>
    <property type="molecule type" value="Genomic_DNA"/>
</dbReference>
<feature type="transmembrane region" description="Helical" evidence="1">
    <location>
        <begin position="184"/>
        <end position="202"/>
    </location>
</feature>
<name>A0A4Q7US38_PSEST</name>
<dbReference type="Pfam" id="PF13490">
    <property type="entry name" value="zf-HC2"/>
    <property type="match status" value="1"/>
</dbReference>
<sequence>MTHAPVPCTECRERVSARLDGEDDPFPAVDAHLQGCPDCRAFADRAATVTRLARTGTAQPGPDLVASVLTAATGMRPVERRRRAGVAVRAGLGMVGAGQIALAAAGVLGAAIAGTGEMHMGGASAEHFAHESAAWNLAIGVGFAAVALGRSRLVAGLVPVIGAFVGVLAVLSVVDLIAGRVDPVRLLAHLLLVVGLVLLLLHRRVLRDDGGRAVAPPRFGPVLPDTVLPWSGPVAGPGAVAHADRPSGRREAA</sequence>
<feature type="transmembrane region" description="Helical" evidence="1">
    <location>
        <begin position="86"/>
        <end position="113"/>
    </location>
</feature>
<proteinExistence type="predicted"/>
<keyword evidence="1" id="KW-1133">Transmembrane helix</keyword>
<dbReference type="RefSeq" id="WP_165438252.1">
    <property type="nucleotide sequence ID" value="NZ_SHKL01000001.1"/>
</dbReference>
<evidence type="ECO:0000313" key="4">
    <source>
        <dbReference type="Proteomes" id="UP000291591"/>
    </source>
</evidence>
<dbReference type="InterPro" id="IPR027383">
    <property type="entry name" value="Znf_put"/>
</dbReference>
<keyword evidence="1" id="KW-0812">Transmembrane</keyword>
<evidence type="ECO:0000313" key="3">
    <source>
        <dbReference type="EMBL" id="RZT84446.1"/>
    </source>
</evidence>
<organism evidence="3 4">
    <name type="scientific">Pseudonocardia sediminis</name>
    <dbReference type="NCBI Taxonomy" id="1397368"/>
    <lineage>
        <taxon>Bacteria</taxon>
        <taxon>Bacillati</taxon>
        <taxon>Actinomycetota</taxon>
        <taxon>Actinomycetes</taxon>
        <taxon>Pseudonocardiales</taxon>
        <taxon>Pseudonocardiaceae</taxon>
        <taxon>Pseudonocardia</taxon>
    </lineage>
</organism>
<feature type="transmembrane region" description="Helical" evidence="1">
    <location>
        <begin position="133"/>
        <end position="149"/>
    </location>
</feature>
<evidence type="ECO:0000256" key="1">
    <source>
        <dbReference type="SAM" id="Phobius"/>
    </source>
</evidence>
<dbReference type="Proteomes" id="UP000291591">
    <property type="component" value="Unassembled WGS sequence"/>
</dbReference>
<keyword evidence="4" id="KW-1185">Reference proteome</keyword>
<comment type="caution">
    <text evidence="3">The sequence shown here is derived from an EMBL/GenBank/DDBJ whole genome shotgun (WGS) entry which is preliminary data.</text>
</comment>
<keyword evidence="1" id="KW-0472">Membrane</keyword>
<accession>A0A4Q7US38</accession>
<reference evidence="3 4" key="1">
    <citation type="submission" date="2019-02" db="EMBL/GenBank/DDBJ databases">
        <title>Sequencing the genomes of 1000 actinobacteria strains.</title>
        <authorList>
            <person name="Klenk H.-P."/>
        </authorList>
    </citation>
    <scope>NUCLEOTIDE SEQUENCE [LARGE SCALE GENOMIC DNA]</scope>
    <source>
        <strain evidence="3 4">DSM 45779</strain>
    </source>
</reference>
<dbReference type="AlphaFoldDB" id="A0A4Q7US38"/>
<feature type="domain" description="Putative zinc-finger" evidence="2">
    <location>
        <begin position="8"/>
        <end position="40"/>
    </location>
</feature>
<feature type="transmembrane region" description="Helical" evidence="1">
    <location>
        <begin position="156"/>
        <end position="178"/>
    </location>
</feature>
<evidence type="ECO:0000259" key="2">
    <source>
        <dbReference type="Pfam" id="PF13490"/>
    </source>
</evidence>
<gene>
    <name evidence="3" type="ORF">EV383_1287</name>
</gene>